<dbReference type="STRING" id="1297569.MESS2_730246"/>
<accession>M5EWM2</accession>
<dbReference type="AlphaFoldDB" id="M5EWM2"/>
<dbReference type="EMBL" id="CAUM01000143">
    <property type="protein sequence ID" value="CCV08350.1"/>
    <property type="molecule type" value="Genomic_DNA"/>
</dbReference>
<comment type="caution">
    <text evidence="1">The sequence shown here is derived from an EMBL/GenBank/DDBJ whole genome shotgun (WGS) entry which is preliminary data.</text>
</comment>
<keyword evidence="2" id="KW-1185">Reference proteome</keyword>
<gene>
    <name evidence="1" type="ORF">MESS2_730246</name>
</gene>
<sequence>MVDPRALQRSAGHLHAKYLGSMRSDSSSKSRWTREPKWTRTLTIHEVVFRSKKNFVEGFGDPDGDHILLDAFSDLNARVDAVFHQIKVKIINKDFELNIGMLHKEAADSKGRAS</sequence>
<evidence type="ECO:0000313" key="2">
    <source>
        <dbReference type="Proteomes" id="UP000012062"/>
    </source>
</evidence>
<dbReference type="Proteomes" id="UP000012062">
    <property type="component" value="Unassembled WGS sequence"/>
</dbReference>
<proteinExistence type="predicted"/>
<name>M5EWM2_9HYPH</name>
<protein>
    <submittedName>
        <fullName evidence="1">Uncharacterized protein</fullName>
    </submittedName>
</protein>
<organism evidence="1 2">
    <name type="scientific">Mesorhizobium metallidurans STM 2683</name>
    <dbReference type="NCBI Taxonomy" id="1297569"/>
    <lineage>
        <taxon>Bacteria</taxon>
        <taxon>Pseudomonadati</taxon>
        <taxon>Pseudomonadota</taxon>
        <taxon>Alphaproteobacteria</taxon>
        <taxon>Hyphomicrobiales</taxon>
        <taxon>Phyllobacteriaceae</taxon>
        <taxon>Mesorhizobium</taxon>
    </lineage>
</organism>
<dbReference type="RefSeq" id="WP_008877226.1">
    <property type="nucleotide sequence ID" value="NZ_CAUM01000143.1"/>
</dbReference>
<reference evidence="1 2" key="1">
    <citation type="submission" date="2013-02" db="EMBL/GenBank/DDBJ databases">
        <authorList>
            <person name="Genoscope - CEA"/>
        </authorList>
    </citation>
    <scope>NUCLEOTIDE SEQUENCE [LARGE SCALE GENOMIC DNA]</scope>
    <source>
        <strain evidence="1 2">STM 2683</strain>
    </source>
</reference>
<evidence type="ECO:0000313" key="1">
    <source>
        <dbReference type="EMBL" id="CCV08350.1"/>
    </source>
</evidence>